<evidence type="ECO:0000313" key="2">
    <source>
        <dbReference type="Proteomes" id="UP000199493"/>
    </source>
</evidence>
<dbReference type="EMBL" id="FODB01000076">
    <property type="protein sequence ID" value="SEO36141.1"/>
    <property type="molecule type" value="Genomic_DNA"/>
</dbReference>
<proteinExistence type="predicted"/>
<reference evidence="1 2" key="1">
    <citation type="submission" date="2016-10" db="EMBL/GenBank/DDBJ databases">
        <authorList>
            <person name="de Groot N.N."/>
        </authorList>
    </citation>
    <scope>NUCLEOTIDE SEQUENCE [LARGE SCALE GENOMIC DNA]</scope>
    <source>
        <strain evidence="1 2">558</strain>
    </source>
</reference>
<name>A0A1H8P303_9GAMM</name>
<dbReference type="STRING" id="77097.SAMN04490369_107612"/>
<gene>
    <name evidence="1" type="ORF">SAMN04490369_107612</name>
</gene>
<evidence type="ECO:0000313" key="1">
    <source>
        <dbReference type="EMBL" id="SEO36141.1"/>
    </source>
</evidence>
<organism evidence="1 2">
    <name type="scientific">Vreelandella aquamarina</name>
    <dbReference type="NCBI Taxonomy" id="77097"/>
    <lineage>
        <taxon>Bacteria</taxon>
        <taxon>Pseudomonadati</taxon>
        <taxon>Pseudomonadota</taxon>
        <taxon>Gammaproteobacteria</taxon>
        <taxon>Oceanospirillales</taxon>
        <taxon>Halomonadaceae</taxon>
        <taxon>Vreelandella</taxon>
    </lineage>
</organism>
<dbReference type="RefSeq" id="WP_089676014.1">
    <property type="nucleotide sequence ID" value="NZ_FODB01000076.1"/>
</dbReference>
<protein>
    <submittedName>
        <fullName evidence="1">Uncharacterized protein</fullName>
    </submittedName>
</protein>
<accession>A0A1H8P303</accession>
<sequence length="106" mass="12052">MKPFNTPVKRRDDIEKTLHVMAALQSQQRLERRLAESLAAATSLAPGCALVMWLGDGQERTNLDALTTWVGRTLKQLGLDANRQAIPRLLAELERTLWAWEDQAWQ</sequence>
<dbReference type="AlphaFoldDB" id="A0A1H8P303"/>
<dbReference type="Proteomes" id="UP000199493">
    <property type="component" value="Unassembled WGS sequence"/>
</dbReference>